<gene>
    <name evidence="1" type="ORF">SCHPADRAFT_889014</name>
</gene>
<accession>A0A0H2RSL6</accession>
<protein>
    <submittedName>
        <fullName evidence="1">Uncharacterized protein</fullName>
    </submittedName>
</protein>
<dbReference type="EMBL" id="KQ085938">
    <property type="protein sequence ID" value="KLO14854.1"/>
    <property type="molecule type" value="Genomic_DNA"/>
</dbReference>
<name>A0A0H2RSL6_9AGAM</name>
<proteinExistence type="predicted"/>
<dbReference type="Proteomes" id="UP000053477">
    <property type="component" value="Unassembled WGS sequence"/>
</dbReference>
<dbReference type="InParanoid" id="A0A0H2RSL6"/>
<reference evidence="1 2" key="1">
    <citation type="submission" date="2015-04" db="EMBL/GenBank/DDBJ databases">
        <title>Complete genome sequence of Schizopora paradoxa KUC8140, a cosmopolitan wood degrader in East Asia.</title>
        <authorList>
            <consortium name="DOE Joint Genome Institute"/>
            <person name="Min B."/>
            <person name="Park H."/>
            <person name="Jang Y."/>
            <person name="Kim J.-J."/>
            <person name="Kim K.H."/>
            <person name="Pangilinan J."/>
            <person name="Lipzen A."/>
            <person name="Riley R."/>
            <person name="Grigoriev I.V."/>
            <person name="Spatafora J.W."/>
            <person name="Choi I.-G."/>
        </authorList>
    </citation>
    <scope>NUCLEOTIDE SEQUENCE [LARGE SCALE GENOMIC DNA]</scope>
    <source>
        <strain evidence="1 2">KUC8140</strain>
    </source>
</reference>
<evidence type="ECO:0000313" key="2">
    <source>
        <dbReference type="Proteomes" id="UP000053477"/>
    </source>
</evidence>
<keyword evidence="2" id="KW-1185">Reference proteome</keyword>
<dbReference type="AlphaFoldDB" id="A0A0H2RSL6"/>
<evidence type="ECO:0000313" key="1">
    <source>
        <dbReference type="EMBL" id="KLO14854.1"/>
    </source>
</evidence>
<sequence>MASNPAAIARVGWCNEIGYTTDTHIRNYILAKAEEALGKLEYTGLFFILGQIHNDAFSSVGFENKSQQYDQPNLTLKMMDNKSLQATDLIMFMKPVQTPNGWVYEIYQN</sequence>
<organism evidence="1 2">
    <name type="scientific">Schizopora paradoxa</name>
    <dbReference type="NCBI Taxonomy" id="27342"/>
    <lineage>
        <taxon>Eukaryota</taxon>
        <taxon>Fungi</taxon>
        <taxon>Dikarya</taxon>
        <taxon>Basidiomycota</taxon>
        <taxon>Agaricomycotina</taxon>
        <taxon>Agaricomycetes</taxon>
        <taxon>Hymenochaetales</taxon>
        <taxon>Schizoporaceae</taxon>
        <taxon>Schizopora</taxon>
    </lineage>
</organism>